<dbReference type="EMBL" id="CAJOBA010008209">
    <property type="protein sequence ID" value="CAF3822921.1"/>
    <property type="molecule type" value="Genomic_DNA"/>
</dbReference>
<reference evidence="1" key="1">
    <citation type="submission" date="2021-02" db="EMBL/GenBank/DDBJ databases">
        <authorList>
            <person name="Nowell W R."/>
        </authorList>
    </citation>
    <scope>NUCLEOTIDE SEQUENCE</scope>
</reference>
<evidence type="ECO:0000313" key="2">
    <source>
        <dbReference type="EMBL" id="CAF3822921.1"/>
    </source>
</evidence>
<dbReference type="Proteomes" id="UP000682733">
    <property type="component" value="Unassembled WGS sequence"/>
</dbReference>
<dbReference type="AlphaFoldDB" id="A0A8S2DUN3"/>
<dbReference type="Proteomes" id="UP000677228">
    <property type="component" value="Unassembled WGS sequence"/>
</dbReference>
<organism evidence="1 3">
    <name type="scientific">Didymodactylos carnosus</name>
    <dbReference type="NCBI Taxonomy" id="1234261"/>
    <lineage>
        <taxon>Eukaryota</taxon>
        <taxon>Metazoa</taxon>
        <taxon>Spiralia</taxon>
        <taxon>Gnathifera</taxon>
        <taxon>Rotifera</taxon>
        <taxon>Eurotatoria</taxon>
        <taxon>Bdelloidea</taxon>
        <taxon>Philodinida</taxon>
        <taxon>Philodinidae</taxon>
        <taxon>Didymodactylos</taxon>
    </lineage>
</organism>
<name>A0A8S2DUN3_9BILA</name>
<accession>A0A8S2DUN3</accession>
<dbReference type="EMBL" id="CAJNOK010008196">
    <property type="protein sequence ID" value="CAF1056902.1"/>
    <property type="molecule type" value="Genomic_DNA"/>
</dbReference>
<evidence type="ECO:0000313" key="3">
    <source>
        <dbReference type="Proteomes" id="UP000677228"/>
    </source>
</evidence>
<evidence type="ECO:0000313" key="1">
    <source>
        <dbReference type="EMBL" id="CAF1056902.1"/>
    </source>
</evidence>
<gene>
    <name evidence="1" type="ORF">OVA965_LOCUS17218</name>
    <name evidence="2" type="ORF">TMI583_LOCUS17226</name>
</gene>
<comment type="caution">
    <text evidence="1">The sequence shown here is derived from an EMBL/GenBank/DDBJ whole genome shotgun (WGS) entry which is preliminary data.</text>
</comment>
<protein>
    <submittedName>
        <fullName evidence="1">Uncharacterized protein</fullName>
    </submittedName>
</protein>
<sequence length="474" mass="55126">MLIMPLYAEDVIRCPLYSAHFFDDPRVIPCGCMYDRVQSTYDRVRQVAIERSDDLVKIIKSKRDSLLKTADEHVTSTEMNLHKYKSDLGNTCTLIDERLKALMNGEDFVRNSQVEHDIDRLIEESNKRLDWISQQNSIVMPVFVTSAEFLMKKLYGELKFRSISQQEVIKFDCKTENGSQFLLSIPKKTPVWTISLKIIPYFLCFYSNVNPQLFVCDRNGVLNVYSHKSLLTDGTPRLLRTIHLFRKHYDVVVESFSVYTRLMIVHTRLYSQQDFGTIFFFTHDGLMEIPGIELSRPLRQFLADDNTNRLWGIDRWGCTIFSHKLPSFSYQIIPAISLRENYIEYKDVDNFDPLKIATNKNVMAVLGKGSQTINIYDKQSKRLMTTGQFDAGKYWQLWNLLLFKDNRLLLKFDNDNAEYIKRSIFIEFDKTGVAVNKIETQCAIQMTIGPNNEIVVGFRNSASQNDRGAIRCYI</sequence>
<proteinExistence type="predicted"/>